<keyword evidence="3" id="KW-1185">Reference proteome</keyword>
<dbReference type="Gene3D" id="3.40.50.150">
    <property type="entry name" value="Vaccinia Virus protein VP39"/>
    <property type="match status" value="1"/>
</dbReference>
<gene>
    <name evidence="1 2" type="primary">rsmJ</name>
    <name evidence="2" type="ORF">GCM10007852_01930</name>
</gene>
<proteinExistence type="inferred from homology"/>
<dbReference type="EC" id="2.1.1.242" evidence="1"/>
<dbReference type="RefSeq" id="WP_284215617.1">
    <property type="nucleotide sequence ID" value="NZ_BSOT01000002.1"/>
</dbReference>
<comment type="caution">
    <text evidence="2">The sequence shown here is derived from an EMBL/GenBank/DDBJ whole genome shotgun (WGS) entry which is preliminary data.</text>
</comment>
<reference evidence="2" key="2">
    <citation type="submission" date="2023-01" db="EMBL/GenBank/DDBJ databases">
        <title>Draft genome sequence of Agaribacter marinus strain NBRC 110023.</title>
        <authorList>
            <person name="Sun Q."/>
            <person name="Mori K."/>
        </authorList>
    </citation>
    <scope>NUCLEOTIDE SEQUENCE</scope>
    <source>
        <strain evidence="2">NBRC 110023</strain>
    </source>
</reference>
<sequence>MPKSGCDVSKDDEIKTVILIEDTGSLSAHENAKALSTKTGFEVFQLAPEQRKHKFAGKQWQLVFTKYGLVLRLSSEPSWSDIRVDFASAALAYRKQHGGGRKEPLAKAIGIKSKEVLTVVDCTAGMGTDSFVMASVGATVTMLERSKVVAALLEDGIHRANEAALDIASRMQLRHADASQYLQSIDPLPDVVYLDPMFPHKKKSAMVKKEMQAFQMLLGADTDSHKLIDVALKRAKQRIVVKRPNYADPIDNAEARLPDMAIKSKKHRFDVYIQK</sequence>
<accession>A0AA37SW61</accession>
<dbReference type="PANTHER" id="PTHR36112">
    <property type="entry name" value="RIBOSOMAL RNA SMALL SUBUNIT METHYLTRANSFERASE J"/>
    <property type="match status" value="1"/>
</dbReference>
<dbReference type="InterPro" id="IPR029063">
    <property type="entry name" value="SAM-dependent_MTases_sf"/>
</dbReference>
<dbReference type="HAMAP" id="MF_01523">
    <property type="entry name" value="16SrRNA_methyltr_J"/>
    <property type="match status" value="1"/>
</dbReference>
<keyword evidence="1 2" id="KW-0489">Methyltransferase</keyword>
<comment type="subcellular location">
    <subcellularLocation>
        <location evidence="1">Cytoplasm</location>
    </subcellularLocation>
</comment>
<dbReference type="SUPFAM" id="SSF53335">
    <property type="entry name" value="S-adenosyl-L-methionine-dependent methyltransferases"/>
    <property type="match status" value="1"/>
</dbReference>
<dbReference type="GO" id="GO:0008990">
    <property type="term" value="F:rRNA (guanine-N2-)-methyltransferase activity"/>
    <property type="evidence" value="ECO:0007669"/>
    <property type="project" value="UniProtKB-UniRule"/>
</dbReference>
<dbReference type="CDD" id="cd02440">
    <property type="entry name" value="AdoMet_MTases"/>
    <property type="match status" value="1"/>
</dbReference>
<keyword evidence="1" id="KW-0808">Transferase</keyword>
<dbReference type="GO" id="GO:0005737">
    <property type="term" value="C:cytoplasm"/>
    <property type="evidence" value="ECO:0007669"/>
    <property type="project" value="UniProtKB-SubCell"/>
</dbReference>
<comment type="catalytic activity">
    <reaction evidence="1">
        <text>guanosine(1516) in 16S rRNA + S-adenosyl-L-methionine = N(2)-methylguanosine(1516) in 16S rRNA + S-adenosyl-L-homocysteine + H(+)</text>
        <dbReference type="Rhea" id="RHEA:43220"/>
        <dbReference type="Rhea" id="RHEA-COMP:10412"/>
        <dbReference type="Rhea" id="RHEA-COMP:10413"/>
        <dbReference type="ChEBI" id="CHEBI:15378"/>
        <dbReference type="ChEBI" id="CHEBI:57856"/>
        <dbReference type="ChEBI" id="CHEBI:59789"/>
        <dbReference type="ChEBI" id="CHEBI:74269"/>
        <dbReference type="ChEBI" id="CHEBI:74481"/>
        <dbReference type="EC" id="2.1.1.242"/>
    </reaction>
</comment>
<reference evidence="2" key="1">
    <citation type="journal article" date="2014" name="Int. J. Syst. Evol. Microbiol.">
        <title>Complete genome sequence of Corynebacterium casei LMG S-19264T (=DSM 44701T), isolated from a smear-ripened cheese.</title>
        <authorList>
            <consortium name="US DOE Joint Genome Institute (JGI-PGF)"/>
            <person name="Walter F."/>
            <person name="Albersmeier A."/>
            <person name="Kalinowski J."/>
            <person name="Ruckert C."/>
        </authorList>
    </citation>
    <scope>NUCLEOTIDE SEQUENCE</scope>
    <source>
        <strain evidence="2">NBRC 110023</strain>
    </source>
</reference>
<dbReference type="AlphaFoldDB" id="A0AA37SW61"/>
<keyword evidence="1" id="KW-0698">rRNA processing</keyword>
<evidence type="ECO:0000313" key="3">
    <source>
        <dbReference type="Proteomes" id="UP001156601"/>
    </source>
</evidence>
<name>A0AA37SW61_9ALTE</name>
<dbReference type="EMBL" id="BSOT01000002">
    <property type="protein sequence ID" value="GLR69285.1"/>
    <property type="molecule type" value="Genomic_DNA"/>
</dbReference>
<dbReference type="PANTHER" id="PTHR36112:SF1">
    <property type="entry name" value="RIBOSOMAL RNA SMALL SUBUNIT METHYLTRANSFERASE J"/>
    <property type="match status" value="1"/>
</dbReference>
<comment type="similarity">
    <text evidence="1">Belongs to the methyltransferase superfamily. RsmJ family.</text>
</comment>
<dbReference type="InterPro" id="IPR007536">
    <property type="entry name" value="16SrRNA_methylTrfase_J"/>
</dbReference>
<keyword evidence="1" id="KW-0949">S-adenosyl-L-methionine</keyword>
<keyword evidence="1" id="KW-0963">Cytoplasm</keyword>
<organism evidence="2 3">
    <name type="scientific">Agaribacter marinus</name>
    <dbReference type="NCBI Taxonomy" id="1431249"/>
    <lineage>
        <taxon>Bacteria</taxon>
        <taxon>Pseudomonadati</taxon>
        <taxon>Pseudomonadota</taxon>
        <taxon>Gammaproteobacteria</taxon>
        <taxon>Alteromonadales</taxon>
        <taxon>Alteromonadaceae</taxon>
        <taxon>Agaribacter</taxon>
    </lineage>
</organism>
<evidence type="ECO:0000256" key="1">
    <source>
        <dbReference type="HAMAP-Rule" id="MF_01523"/>
    </source>
</evidence>
<dbReference type="Pfam" id="PF04445">
    <property type="entry name" value="SAM_MT"/>
    <property type="match status" value="1"/>
</dbReference>
<feature type="binding site" evidence="1">
    <location>
        <begin position="144"/>
        <end position="145"/>
    </location>
    <ligand>
        <name>S-adenosyl-L-methionine</name>
        <dbReference type="ChEBI" id="CHEBI:59789"/>
    </ligand>
</feature>
<feature type="binding site" evidence="1">
    <location>
        <position position="195"/>
    </location>
    <ligand>
        <name>S-adenosyl-L-methionine</name>
        <dbReference type="ChEBI" id="CHEBI:59789"/>
    </ligand>
</feature>
<comment type="caution">
    <text evidence="1">Lacks conserved residue(s) required for the propagation of feature annotation.</text>
</comment>
<comment type="function">
    <text evidence="1">Specifically methylates the guanosine in position 1516 of 16S rRNA.</text>
</comment>
<evidence type="ECO:0000313" key="2">
    <source>
        <dbReference type="EMBL" id="GLR69285.1"/>
    </source>
</evidence>
<dbReference type="Proteomes" id="UP001156601">
    <property type="component" value="Unassembled WGS sequence"/>
</dbReference>
<protein>
    <recommendedName>
        <fullName evidence="1">Ribosomal RNA small subunit methyltransferase J</fullName>
        <ecNumber evidence="1">2.1.1.242</ecNumber>
    </recommendedName>
    <alternativeName>
        <fullName evidence="1">16S rRNA m2G1516 methyltransferase</fullName>
    </alternativeName>
    <alternativeName>
        <fullName evidence="1">rRNA (guanine-N(2)-)-methyltransferase</fullName>
    </alternativeName>
</protein>